<keyword evidence="2" id="KW-0812">Transmembrane</keyword>
<keyword evidence="2" id="KW-0472">Membrane</keyword>
<evidence type="ECO:0008006" key="5">
    <source>
        <dbReference type="Google" id="ProtNLM"/>
    </source>
</evidence>
<feature type="transmembrane region" description="Helical" evidence="2">
    <location>
        <begin position="406"/>
        <end position="426"/>
    </location>
</feature>
<dbReference type="InterPro" id="IPR029052">
    <property type="entry name" value="Metallo-depent_PP-like"/>
</dbReference>
<feature type="transmembrane region" description="Helical" evidence="2">
    <location>
        <begin position="44"/>
        <end position="67"/>
    </location>
</feature>
<dbReference type="RefSeq" id="WP_246140664.1">
    <property type="nucleotide sequence ID" value="NZ_BAAATQ010000166.1"/>
</dbReference>
<protein>
    <recommendedName>
        <fullName evidence="5">Calcineurin-like phosphoesterase family protein</fullName>
    </recommendedName>
</protein>
<dbReference type="AlphaFoldDB" id="A0A562IBF6"/>
<feature type="transmembrane region" description="Helical" evidence="2">
    <location>
        <begin position="438"/>
        <end position="461"/>
    </location>
</feature>
<accession>A0A562IBF6</accession>
<proteinExistence type="predicted"/>
<organism evidence="3 4">
    <name type="scientific">Micromonospora olivasterospora</name>
    <dbReference type="NCBI Taxonomy" id="1880"/>
    <lineage>
        <taxon>Bacteria</taxon>
        <taxon>Bacillati</taxon>
        <taxon>Actinomycetota</taxon>
        <taxon>Actinomycetes</taxon>
        <taxon>Micromonosporales</taxon>
        <taxon>Micromonosporaceae</taxon>
        <taxon>Micromonospora</taxon>
    </lineage>
</organism>
<dbReference type="PANTHER" id="PTHR34211:SF3">
    <property type="entry name" value="CALCINEURIN-LIKE METALLO-PHOSPHOESTERASE SUPERFAMILY PROTEIN"/>
    <property type="match status" value="1"/>
</dbReference>
<name>A0A562IBF6_MICOL</name>
<dbReference type="SUPFAM" id="SSF56300">
    <property type="entry name" value="Metallo-dependent phosphatases"/>
    <property type="match status" value="1"/>
</dbReference>
<gene>
    <name evidence="3" type="ORF">JD77_02950</name>
</gene>
<evidence type="ECO:0000313" key="4">
    <source>
        <dbReference type="Proteomes" id="UP000319825"/>
    </source>
</evidence>
<comment type="caution">
    <text evidence="3">The sequence shown here is derived from an EMBL/GenBank/DDBJ whole genome shotgun (WGS) entry which is preliminary data.</text>
</comment>
<sequence>MTDDRAPVDGPQGEAPEDGIGPARRPRSTDPLELGFTPRKPVPWLAPLLLISTGLRTLLALLFGAYLDKRELQNSLEARIERQVGPDGGLWLDYVADLGDGFDATYSIAYLLAQRELEVDGHRLPRAQTLVMGGDQVYPSASYGAYEDRCKGPYQAALPGTPPERPTLFAVPGNHDWYDGLTAFLRLFVRTRDRHFGGWATGQFRSYFAVELPADWWLLGLDDQSGSYLDDPQLTYFDGVARKLGPQSRVILAVAAPTWVKAVDQPTAYDSIDYFIRTIVAPTGARVRLLISGDLHHYARYAGPDRQLITCGSGGAYLYPTHHLPERIEVPPRDTLARRASPSRPYDLAARFPDKARSRRYGWGVFARLPWRNPGFGTLLGIVHTLLMLAMAGVTADRAGGAEQRLFSVPLVAMLLVTMLGAALFAKPPSATGKRHARHWILGVGHGLAHVGLAAAGTWAWLSLPLHDWTWPWPAVAAAVLYGPVIGFLASELVAAYLLVAGAFGVNLNELFAGQGIEDSKAFLRMRIDPDGTLTVYPVAVDRVARDWKLNPDQSPESSWLVPSAPLTPRLAEPPITIR</sequence>
<reference evidence="3 4" key="1">
    <citation type="submission" date="2019-07" db="EMBL/GenBank/DDBJ databases">
        <title>R&amp;d 2014.</title>
        <authorList>
            <person name="Klenk H.-P."/>
        </authorList>
    </citation>
    <scope>NUCLEOTIDE SEQUENCE [LARGE SCALE GENOMIC DNA]</scope>
    <source>
        <strain evidence="3 4">DSM 43868</strain>
    </source>
</reference>
<evidence type="ECO:0000313" key="3">
    <source>
        <dbReference type="EMBL" id="TWH67964.1"/>
    </source>
</evidence>
<dbReference type="Proteomes" id="UP000319825">
    <property type="component" value="Unassembled WGS sequence"/>
</dbReference>
<dbReference type="EMBL" id="VLKE01000001">
    <property type="protein sequence ID" value="TWH67964.1"/>
    <property type="molecule type" value="Genomic_DNA"/>
</dbReference>
<keyword evidence="4" id="KW-1185">Reference proteome</keyword>
<evidence type="ECO:0000256" key="1">
    <source>
        <dbReference type="SAM" id="MobiDB-lite"/>
    </source>
</evidence>
<dbReference type="Gene3D" id="3.60.21.10">
    <property type="match status" value="1"/>
</dbReference>
<feature type="region of interest" description="Disordered" evidence="1">
    <location>
        <begin position="1"/>
        <end position="34"/>
    </location>
</feature>
<dbReference type="PANTHER" id="PTHR34211">
    <property type="entry name" value="CALCINEURIN-LIKE METALLO-PHOSPHOESTERASE SUPERFAMILY PROTEIN"/>
    <property type="match status" value="1"/>
</dbReference>
<feature type="transmembrane region" description="Helical" evidence="2">
    <location>
        <begin position="473"/>
        <end position="500"/>
    </location>
</feature>
<feature type="transmembrane region" description="Helical" evidence="2">
    <location>
        <begin position="376"/>
        <end position="394"/>
    </location>
</feature>
<keyword evidence="2" id="KW-1133">Transmembrane helix</keyword>
<evidence type="ECO:0000256" key="2">
    <source>
        <dbReference type="SAM" id="Phobius"/>
    </source>
</evidence>